<dbReference type="EMBL" id="LS483452">
    <property type="protein sequence ID" value="SQH76810.1"/>
    <property type="molecule type" value="Genomic_DNA"/>
</dbReference>
<accession>A0A330M752</accession>
<dbReference type="Pfam" id="PF00482">
    <property type="entry name" value="T2SSF"/>
    <property type="match status" value="1"/>
</dbReference>
<dbReference type="AlphaFoldDB" id="A0A330M752"/>
<organism evidence="8 9">
    <name type="scientific">Shewanella benthica</name>
    <dbReference type="NCBI Taxonomy" id="43661"/>
    <lineage>
        <taxon>Bacteria</taxon>
        <taxon>Pseudomonadati</taxon>
        <taxon>Pseudomonadota</taxon>
        <taxon>Gammaproteobacteria</taxon>
        <taxon>Alteromonadales</taxon>
        <taxon>Shewanellaceae</taxon>
        <taxon>Shewanella</taxon>
    </lineage>
</organism>
<reference evidence="9" key="1">
    <citation type="submission" date="2018-06" db="EMBL/GenBank/DDBJ databases">
        <authorList>
            <person name="Cea G.-C."/>
            <person name="William W."/>
        </authorList>
    </citation>
    <scope>NUCLEOTIDE SEQUENCE [LARGE SCALE GENOMIC DNA]</scope>
    <source>
        <strain evidence="9">DB21MT-2</strain>
    </source>
</reference>
<evidence type="ECO:0000313" key="9">
    <source>
        <dbReference type="Proteomes" id="UP000250123"/>
    </source>
</evidence>
<feature type="transmembrane region" description="Helical" evidence="6">
    <location>
        <begin position="266"/>
        <end position="290"/>
    </location>
</feature>
<keyword evidence="2" id="KW-1003">Cell membrane</keyword>
<evidence type="ECO:0000256" key="5">
    <source>
        <dbReference type="ARBA" id="ARBA00023136"/>
    </source>
</evidence>
<dbReference type="PANTHER" id="PTHR35007:SF1">
    <property type="entry name" value="PILUS ASSEMBLY PROTEIN"/>
    <property type="match status" value="1"/>
</dbReference>
<keyword evidence="3 6" id="KW-0812">Transmembrane</keyword>
<evidence type="ECO:0000256" key="2">
    <source>
        <dbReference type="ARBA" id="ARBA00022475"/>
    </source>
</evidence>
<evidence type="ECO:0000256" key="6">
    <source>
        <dbReference type="SAM" id="Phobius"/>
    </source>
</evidence>
<comment type="subcellular location">
    <subcellularLocation>
        <location evidence="1">Cell membrane</location>
        <topology evidence="1">Multi-pass membrane protein</topology>
    </subcellularLocation>
</comment>
<feature type="domain" description="Type II secretion system protein GspF" evidence="7">
    <location>
        <begin position="159"/>
        <end position="283"/>
    </location>
</feature>
<evidence type="ECO:0000256" key="1">
    <source>
        <dbReference type="ARBA" id="ARBA00004651"/>
    </source>
</evidence>
<feature type="transmembrane region" description="Helical" evidence="6">
    <location>
        <begin position="99"/>
        <end position="116"/>
    </location>
</feature>
<dbReference type="PANTHER" id="PTHR35007">
    <property type="entry name" value="INTEGRAL MEMBRANE PROTEIN-RELATED"/>
    <property type="match status" value="1"/>
</dbReference>
<protein>
    <recommendedName>
        <fullName evidence="7">Type II secretion system protein GspF domain-containing protein</fullName>
    </recommendedName>
</protein>
<evidence type="ECO:0000313" key="8">
    <source>
        <dbReference type="EMBL" id="SQH76810.1"/>
    </source>
</evidence>
<evidence type="ECO:0000256" key="3">
    <source>
        <dbReference type="ARBA" id="ARBA00022692"/>
    </source>
</evidence>
<evidence type="ECO:0000259" key="7">
    <source>
        <dbReference type="Pfam" id="PF00482"/>
    </source>
</evidence>
<dbReference type="InterPro" id="IPR018076">
    <property type="entry name" value="T2SS_GspF_dom"/>
</dbReference>
<proteinExistence type="predicted"/>
<feature type="transmembrane region" description="Helical" evidence="6">
    <location>
        <begin position="6"/>
        <end position="28"/>
    </location>
</feature>
<feature type="transmembrane region" description="Helical" evidence="6">
    <location>
        <begin position="122"/>
        <end position="139"/>
    </location>
</feature>
<evidence type="ECO:0000256" key="4">
    <source>
        <dbReference type="ARBA" id="ARBA00022989"/>
    </source>
</evidence>
<keyword evidence="4 6" id="KW-1133">Transmembrane helix</keyword>
<dbReference type="GO" id="GO:0005886">
    <property type="term" value="C:plasma membrane"/>
    <property type="evidence" value="ECO:0007669"/>
    <property type="project" value="UniProtKB-SubCell"/>
</dbReference>
<keyword evidence="5 6" id="KW-0472">Membrane</keyword>
<feature type="transmembrane region" description="Helical" evidence="6">
    <location>
        <begin position="302"/>
        <end position="321"/>
    </location>
</feature>
<dbReference type="OrthoDB" id="5611741at2"/>
<name>A0A330M752_9GAMM</name>
<gene>
    <name evidence="8" type="ORF">SHEWBE_2847</name>
</gene>
<dbReference type="Proteomes" id="UP000250123">
    <property type="component" value="Chromosome SHEWBE"/>
</dbReference>
<dbReference type="RefSeq" id="WP_112352892.1">
    <property type="nucleotide sequence ID" value="NZ_LS483452.1"/>
</dbReference>
<sequence length="325" mass="36935">MFSNELIFFGLIFLAVILLSQALFLPVYSPQRANTALIRKRLKQLSANAGDTSFEVSLLRKSKLEKLSNLGRMLERIEFIENLSYRLELADYKMMGHQFLFLGILTSMIMAMLAWYYMSDPFMTAIIFVITSFLFNMKLNRDTNKRMDTIEASFPDGLDVIRRALQAGYSFTDAIKLATEELEGPLAKEFKLMFVNINYTKDIKLALLGFIQRVPSVSALAFASAVMVQRETGGNLAENIENLTRVIRQRFKFRRRVKTLSAEGRLSAWILILLPFALFAVIYLQTPAYVGELTGTETGQKLLMWGGVGMAIGGWWISRIIKIDV</sequence>
<dbReference type="KEGG" id="sbk:SHEWBE_2847"/>